<feature type="compositionally biased region" description="Polar residues" evidence="1">
    <location>
        <begin position="25"/>
        <end position="36"/>
    </location>
</feature>
<keyword evidence="4" id="KW-1185">Reference proteome</keyword>
<evidence type="ECO:0000313" key="3">
    <source>
        <dbReference type="EMBL" id="CAI2382504.1"/>
    </source>
</evidence>
<keyword evidence="2" id="KW-0812">Transmembrane</keyword>
<gene>
    <name evidence="3" type="ORF">ECRASSUSDP1_LOCUS23978</name>
</gene>
<keyword evidence="2" id="KW-0472">Membrane</keyword>
<dbReference type="GO" id="GO:0005227">
    <property type="term" value="F:calcium-activated cation channel activity"/>
    <property type="evidence" value="ECO:0007669"/>
    <property type="project" value="InterPro"/>
</dbReference>
<feature type="transmembrane region" description="Helical" evidence="2">
    <location>
        <begin position="570"/>
        <end position="594"/>
    </location>
</feature>
<sequence>MDELNPNNVVEMPQRAPKQKMRTAIDSSSSKPSTNLAHGGDNLTVSAQEFWKQSNKDIAQLGYEGKSYKSNKIVPIGSGTSSSDNISRAGTSMERHNYDKEKGRDPKGIVAALGHKKLHSLRDEINDSNFSYFCSTQDKILDNSNSHPSFRIYFSFMKRFMIVLAICCLLSSCLVVYNSTSDWYQGKDTKWNLDYASLGNIDGLEYQVEGSFLASRQKDNADKGFALTFSIDMLTTILMILFFVYQIDVSRVELHSKKSLYSITDYSVRVTSLPKKSPNNLEREIRNQFIRFGKILEVVSLRNYSKALRYELEIQKISDKIQDLKSIDQIKGTSSQKKIDSLVAKQQRLSVKKDNNSVDPASTGHTKEYIVVFESTKSKKECIEAYRGYSHWWSRPNSKMPEDMRLQQSYGFKVKDAPEPSEYILENRARHWIWKLLVFIMAIGIASVVCLFVINFRVHDVDDKFDVIPLYTRCSKYDFSLVTTSTYTTTTATVQQDEIYCYCRSKGKSTVEKDTGDLNSLCKNWLDSFDEYYHSFAKLIFSMLFLNVFITYFFKVVFQSKIFCVRNKTNRFLCTSICVLVFQFVFLGALPEYWMDQTIHDQGREWYLRVGPIYAYYFAWSLLLYPLETGVYLLVSFIYKKWRSKRAVLQKQLDNAIVGREYDYSHKLGRILAHAYIAFYHGSGLPILYVFLFIQVGIFILTEKFLLLKFYKKFNHIEPYVRQFIIHTILAMLFVHMFRAIAILGSQEIFPDKVKETLGLKNGTLLFFYTADDKSYSGRLALPAGIAYLIISLMLTVLYCLIWWSHRQNFIGKLFSWCALLDKPGLRAAKLSSIKPKNLVFYPNTYQFQDIYKYREVLPQIEKRYVLSEDIECRLEVPGMNKSGNLDSHYELKNSRKSYEEGDSRPADVAIKSSNVFNIYSQKNSSPE</sequence>
<feature type="transmembrane region" description="Helical" evidence="2">
    <location>
        <begin position="614"/>
        <end position="639"/>
    </location>
</feature>
<evidence type="ECO:0000313" key="4">
    <source>
        <dbReference type="Proteomes" id="UP001295684"/>
    </source>
</evidence>
<accession>A0AAD2D5X5</accession>
<reference evidence="3" key="1">
    <citation type="submission" date="2023-07" db="EMBL/GenBank/DDBJ databases">
        <authorList>
            <consortium name="AG Swart"/>
            <person name="Singh M."/>
            <person name="Singh A."/>
            <person name="Seah K."/>
            <person name="Emmerich C."/>
        </authorList>
    </citation>
    <scope>NUCLEOTIDE SEQUENCE</scope>
    <source>
        <strain evidence="3">DP1</strain>
    </source>
</reference>
<feature type="transmembrane region" description="Helical" evidence="2">
    <location>
        <begin position="160"/>
        <end position="177"/>
    </location>
</feature>
<dbReference type="GO" id="GO:0005886">
    <property type="term" value="C:plasma membrane"/>
    <property type="evidence" value="ECO:0007669"/>
    <property type="project" value="TreeGrafter"/>
</dbReference>
<feature type="transmembrane region" description="Helical" evidence="2">
    <location>
        <begin position="780"/>
        <end position="804"/>
    </location>
</feature>
<dbReference type="Proteomes" id="UP001295684">
    <property type="component" value="Unassembled WGS sequence"/>
</dbReference>
<proteinExistence type="predicted"/>
<organism evidence="3 4">
    <name type="scientific">Euplotes crassus</name>
    <dbReference type="NCBI Taxonomy" id="5936"/>
    <lineage>
        <taxon>Eukaryota</taxon>
        <taxon>Sar</taxon>
        <taxon>Alveolata</taxon>
        <taxon>Ciliophora</taxon>
        <taxon>Intramacronucleata</taxon>
        <taxon>Spirotrichea</taxon>
        <taxon>Hypotrichia</taxon>
        <taxon>Euplotida</taxon>
        <taxon>Euplotidae</taxon>
        <taxon>Moneuplotes</taxon>
    </lineage>
</organism>
<name>A0AAD2D5X5_EUPCR</name>
<keyword evidence="2" id="KW-1133">Transmembrane helix</keyword>
<feature type="transmembrane region" description="Helical" evidence="2">
    <location>
        <begin position="677"/>
        <end position="700"/>
    </location>
</feature>
<evidence type="ECO:0000256" key="1">
    <source>
        <dbReference type="SAM" id="MobiDB-lite"/>
    </source>
</evidence>
<comment type="caution">
    <text evidence="3">The sequence shown here is derived from an EMBL/GenBank/DDBJ whole genome shotgun (WGS) entry which is preliminary data.</text>
</comment>
<feature type="transmembrane region" description="Helical" evidence="2">
    <location>
        <begin position="225"/>
        <end position="245"/>
    </location>
</feature>
<feature type="transmembrane region" description="Helical" evidence="2">
    <location>
        <begin position="536"/>
        <end position="558"/>
    </location>
</feature>
<feature type="transmembrane region" description="Helical" evidence="2">
    <location>
        <begin position="432"/>
        <end position="454"/>
    </location>
</feature>
<feature type="region of interest" description="Disordered" evidence="1">
    <location>
        <begin position="1"/>
        <end position="41"/>
    </location>
</feature>
<dbReference type="EMBL" id="CAMPGE010024684">
    <property type="protein sequence ID" value="CAI2382504.1"/>
    <property type="molecule type" value="Genomic_DNA"/>
</dbReference>
<feature type="transmembrane region" description="Helical" evidence="2">
    <location>
        <begin position="720"/>
        <end position="745"/>
    </location>
</feature>
<dbReference type="AlphaFoldDB" id="A0AAD2D5X5"/>
<evidence type="ECO:0000256" key="2">
    <source>
        <dbReference type="SAM" id="Phobius"/>
    </source>
</evidence>
<dbReference type="InterPro" id="IPR045122">
    <property type="entry name" value="Csc1-like"/>
</dbReference>
<protein>
    <submittedName>
        <fullName evidence="3">Uncharacterized protein</fullName>
    </submittedName>
</protein>
<dbReference type="PANTHER" id="PTHR13018:SF5">
    <property type="entry name" value="RE44586P"/>
    <property type="match status" value="1"/>
</dbReference>
<dbReference type="PANTHER" id="PTHR13018">
    <property type="entry name" value="PROBABLE MEMBRANE PROTEIN DUF221-RELATED"/>
    <property type="match status" value="1"/>
</dbReference>